<dbReference type="AlphaFoldDB" id="A0A1Y0ISX5"/>
<keyword evidence="7 10" id="KW-1133">Transmembrane helix</keyword>
<comment type="similarity">
    <text evidence="3">Belongs to the UbiA prenyltransferase family.</text>
</comment>
<dbReference type="NCBIfam" id="TIGR01475">
    <property type="entry name" value="ubiA_other"/>
    <property type="match status" value="1"/>
</dbReference>
<evidence type="ECO:0000256" key="8">
    <source>
        <dbReference type="ARBA" id="ARBA00023136"/>
    </source>
</evidence>
<evidence type="ECO:0000313" key="12">
    <source>
        <dbReference type="Proteomes" id="UP000195437"/>
    </source>
</evidence>
<dbReference type="GO" id="GO:0008412">
    <property type="term" value="F:4-hydroxybenzoate polyprenyltransferase activity"/>
    <property type="evidence" value="ECO:0007669"/>
    <property type="project" value="UniProtKB-EC"/>
</dbReference>
<dbReference type="InterPro" id="IPR000537">
    <property type="entry name" value="UbiA_prenyltransferase"/>
</dbReference>
<dbReference type="OrthoDB" id="9782418at2"/>
<keyword evidence="4" id="KW-0997">Cell inner membrane</keyword>
<dbReference type="InterPro" id="IPR006371">
    <property type="entry name" value="Polyprenyltransferase_UbiA-li"/>
</dbReference>
<dbReference type="Proteomes" id="UP000195437">
    <property type="component" value="Chromosome"/>
</dbReference>
<proteinExistence type="inferred from homology"/>
<evidence type="ECO:0000256" key="10">
    <source>
        <dbReference type="SAM" id="Phobius"/>
    </source>
</evidence>
<keyword evidence="5 11" id="KW-0808">Transferase</keyword>
<evidence type="ECO:0000256" key="3">
    <source>
        <dbReference type="ARBA" id="ARBA00005985"/>
    </source>
</evidence>
<dbReference type="KEGG" id="tum:CBW65_23005"/>
<dbReference type="PANTHER" id="PTHR11048">
    <property type="entry name" value="PRENYLTRANSFERASES"/>
    <property type="match status" value="1"/>
</dbReference>
<dbReference type="InterPro" id="IPR044878">
    <property type="entry name" value="UbiA_sf"/>
</dbReference>
<keyword evidence="12" id="KW-1185">Reference proteome</keyword>
<evidence type="ECO:0000256" key="5">
    <source>
        <dbReference type="ARBA" id="ARBA00022679"/>
    </source>
</evidence>
<evidence type="ECO:0000256" key="7">
    <source>
        <dbReference type="ARBA" id="ARBA00022989"/>
    </source>
</evidence>
<keyword evidence="4" id="KW-1003">Cell membrane</keyword>
<feature type="transmembrane region" description="Helical" evidence="10">
    <location>
        <begin position="231"/>
        <end position="249"/>
    </location>
</feature>
<dbReference type="GO" id="GO:0005886">
    <property type="term" value="C:plasma membrane"/>
    <property type="evidence" value="ECO:0007669"/>
    <property type="project" value="TreeGrafter"/>
</dbReference>
<name>A0A1Y0ISX5_9BACL</name>
<feature type="transmembrane region" description="Helical" evidence="10">
    <location>
        <begin position="137"/>
        <end position="156"/>
    </location>
</feature>
<dbReference type="InterPro" id="IPR039653">
    <property type="entry name" value="Prenyltransferase"/>
</dbReference>
<accession>A0A1Y0ISX5</accession>
<evidence type="ECO:0000256" key="6">
    <source>
        <dbReference type="ARBA" id="ARBA00022692"/>
    </source>
</evidence>
<dbReference type="EMBL" id="CP021434">
    <property type="protein sequence ID" value="ARU63557.1"/>
    <property type="molecule type" value="Genomic_DNA"/>
</dbReference>
<dbReference type="RefSeq" id="WP_087458893.1">
    <property type="nucleotide sequence ID" value="NZ_CP021434.1"/>
</dbReference>
<dbReference type="Gene3D" id="1.10.357.140">
    <property type="entry name" value="UbiA prenyltransferase"/>
    <property type="match status" value="1"/>
</dbReference>
<feature type="transmembrane region" description="Helical" evidence="10">
    <location>
        <begin position="12"/>
        <end position="32"/>
    </location>
</feature>
<protein>
    <recommendedName>
        <fullName evidence="9">4-hydroxybenzoate polyprenyltransferase</fullName>
        <ecNumber evidence="9">2.5.1.39</ecNumber>
    </recommendedName>
</protein>
<evidence type="ECO:0000256" key="1">
    <source>
        <dbReference type="ARBA" id="ARBA00001946"/>
    </source>
</evidence>
<comment type="subcellular location">
    <subcellularLocation>
        <location evidence="2">Membrane</location>
        <topology evidence="2">Multi-pass membrane protein</topology>
    </subcellularLocation>
</comment>
<dbReference type="EC" id="2.5.1.39" evidence="9"/>
<dbReference type="CDD" id="cd13959">
    <property type="entry name" value="PT_UbiA_COQ2"/>
    <property type="match status" value="1"/>
</dbReference>
<dbReference type="Pfam" id="PF01040">
    <property type="entry name" value="UbiA"/>
    <property type="match status" value="1"/>
</dbReference>
<gene>
    <name evidence="11" type="ORF">CBW65_23005</name>
</gene>
<feature type="transmembrane region" description="Helical" evidence="10">
    <location>
        <begin position="202"/>
        <end position="225"/>
    </location>
</feature>
<keyword evidence="8 10" id="KW-0472">Membrane</keyword>
<reference evidence="12" key="1">
    <citation type="submission" date="2017-05" db="EMBL/GenBank/DDBJ databases">
        <authorList>
            <person name="Sung H."/>
        </authorList>
    </citation>
    <scope>NUCLEOTIDE SEQUENCE [LARGE SCALE GENOMIC DNA]</scope>
    <source>
        <strain evidence="12">AR23208</strain>
    </source>
</reference>
<evidence type="ECO:0000256" key="4">
    <source>
        <dbReference type="ARBA" id="ARBA00022519"/>
    </source>
</evidence>
<evidence type="ECO:0000256" key="2">
    <source>
        <dbReference type="ARBA" id="ARBA00004141"/>
    </source>
</evidence>
<sequence length="289" mass="31866">MSKIRLFLEMIKFEHTIFALPYAYIGMVMASYYTTESWPSLMTFVWVTLAMVGARSAAMGLNRVIDAAIDARNPRTANREIPSGKIKSLEAWLFIIGSLALLGVSAYMLNPLCFALLPLAVAVLVLYPYCKRFTWACHLVLGLADSFAPLGGWIAVTGSFDTPSLLLAGAVAVWIAAFDIIYACQDVEFDKKNGLHSIPVRFGIAGGLRLSRIMHILTIVLFALVPLYVDLGIVYWIGVAAVAGLLWYEHRIISPHDMSRIDLAFFTVNSYVASVAFVFTLADIAISLW</sequence>
<feature type="transmembrane region" description="Helical" evidence="10">
    <location>
        <begin position="261"/>
        <end position="286"/>
    </location>
</feature>
<feature type="transmembrane region" description="Helical" evidence="10">
    <location>
        <begin position="162"/>
        <end position="182"/>
    </location>
</feature>
<dbReference type="FunFam" id="1.20.120.1780:FF:000001">
    <property type="entry name" value="4-hydroxybenzoate octaprenyltransferase"/>
    <property type="match status" value="1"/>
</dbReference>
<dbReference type="Gene3D" id="1.20.120.1780">
    <property type="entry name" value="UbiA prenyltransferase"/>
    <property type="match status" value="1"/>
</dbReference>
<dbReference type="FunFam" id="1.10.357.140:FF:000008">
    <property type="entry name" value="4-hydroxybenzoate octaprenyltransferase"/>
    <property type="match status" value="1"/>
</dbReference>
<feature type="transmembrane region" description="Helical" evidence="10">
    <location>
        <begin position="89"/>
        <end position="108"/>
    </location>
</feature>
<dbReference type="PANTHER" id="PTHR11048:SF28">
    <property type="entry name" value="4-HYDROXYBENZOATE POLYPRENYLTRANSFERASE, MITOCHONDRIAL"/>
    <property type="match status" value="1"/>
</dbReference>
<dbReference type="GO" id="GO:0006744">
    <property type="term" value="P:ubiquinone biosynthetic process"/>
    <property type="evidence" value="ECO:0007669"/>
    <property type="project" value="TreeGrafter"/>
</dbReference>
<organism evidence="11 12">
    <name type="scientific">Tumebacillus avium</name>
    <dbReference type="NCBI Taxonomy" id="1903704"/>
    <lineage>
        <taxon>Bacteria</taxon>
        <taxon>Bacillati</taxon>
        <taxon>Bacillota</taxon>
        <taxon>Bacilli</taxon>
        <taxon>Bacillales</taxon>
        <taxon>Alicyclobacillaceae</taxon>
        <taxon>Tumebacillus</taxon>
    </lineage>
</organism>
<evidence type="ECO:0000313" key="11">
    <source>
        <dbReference type="EMBL" id="ARU63557.1"/>
    </source>
</evidence>
<keyword evidence="6 10" id="KW-0812">Transmembrane</keyword>
<evidence type="ECO:0000256" key="9">
    <source>
        <dbReference type="ARBA" id="ARBA00034524"/>
    </source>
</evidence>
<comment type="cofactor">
    <cofactor evidence="1">
        <name>Mg(2+)</name>
        <dbReference type="ChEBI" id="CHEBI:18420"/>
    </cofactor>
</comment>